<evidence type="ECO:0000313" key="2">
    <source>
        <dbReference type="EMBL" id="MBB5838715.1"/>
    </source>
</evidence>
<sequence>MRAVSARFLATLRGSHNAVFRARVCETFQTGTNPTGVEIPIVSGDVQCAATADIRATLSLTTSYEWPKNADGLLTPYGNEIFVERGLSYGNGQTEYVGLGYFRIDAPEQEETPGGAVDISGSDRMAGIVAGRFLTPRQFSSSLTRGQVVATLITEVYPSALIEWDDTGVRDSVLGRTIVAERERYETLRDLVTSLGKVGYFDYRGVFVVRTVASVTGAPSWTIDAGSNGVLVKMSRAITREGIYNVVVATGEGTDTTPPLYAAVADRNPNSPTRYGGPFGPVPRFYASPFITTYGQAVSAASVLLRKSLGLPYQVELEAVPNPALEPDDVIRVRYPSRLRSLSLRSEAHIIDTITIPLVEGVPVSLKTRKQYGENIGDINV</sequence>
<dbReference type="EMBL" id="JACHMY010000001">
    <property type="protein sequence ID" value="MBB5838715.1"/>
    <property type="molecule type" value="Genomic_DNA"/>
</dbReference>
<dbReference type="Proteomes" id="UP000549971">
    <property type="component" value="Unassembled WGS sequence"/>
</dbReference>
<evidence type="ECO:0000313" key="3">
    <source>
        <dbReference type="Proteomes" id="UP000549971"/>
    </source>
</evidence>
<gene>
    <name evidence="2" type="ORF">HDA39_005449</name>
</gene>
<accession>A0A7W9JB46</accession>
<reference evidence="2 3" key="1">
    <citation type="submission" date="2020-08" db="EMBL/GenBank/DDBJ databases">
        <title>Sequencing the genomes of 1000 actinobacteria strains.</title>
        <authorList>
            <person name="Klenk H.-P."/>
        </authorList>
    </citation>
    <scope>NUCLEOTIDE SEQUENCE [LARGE SCALE GENOMIC DNA]</scope>
    <source>
        <strain evidence="2 3">DSM 28967</strain>
    </source>
</reference>
<proteinExistence type="predicted"/>
<feature type="domain" description="DUF5047" evidence="1">
    <location>
        <begin position="44"/>
        <end position="175"/>
    </location>
</feature>
<organism evidence="2 3">
    <name type="scientific">Kribbella italica</name>
    <dbReference type="NCBI Taxonomy" id="1540520"/>
    <lineage>
        <taxon>Bacteria</taxon>
        <taxon>Bacillati</taxon>
        <taxon>Actinomycetota</taxon>
        <taxon>Actinomycetes</taxon>
        <taxon>Propionibacteriales</taxon>
        <taxon>Kribbellaceae</taxon>
        <taxon>Kribbella</taxon>
    </lineage>
</organism>
<dbReference type="AlphaFoldDB" id="A0A7W9JB46"/>
<evidence type="ECO:0000259" key="1">
    <source>
        <dbReference type="Pfam" id="PF16466"/>
    </source>
</evidence>
<protein>
    <recommendedName>
        <fullName evidence="1">DUF5047 domain-containing protein</fullName>
    </recommendedName>
</protein>
<dbReference type="InterPro" id="IPR032490">
    <property type="entry name" value="DUF5047"/>
</dbReference>
<comment type="caution">
    <text evidence="2">The sequence shown here is derived from an EMBL/GenBank/DDBJ whole genome shotgun (WGS) entry which is preliminary data.</text>
</comment>
<dbReference type="RefSeq" id="WP_184799777.1">
    <property type="nucleotide sequence ID" value="NZ_JACHMY010000001.1"/>
</dbReference>
<dbReference type="Pfam" id="PF16466">
    <property type="entry name" value="DUF5047"/>
    <property type="match status" value="1"/>
</dbReference>
<keyword evidence="3" id="KW-1185">Reference proteome</keyword>
<name>A0A7W9JB46_9ACTN</name>